<dbReference type="PROSITE" id="PS51257">
    <property type="entry name" value="PROKAR_LIPOPROTEIN"/>
    <property type="match status" value="1"/>
</dbReference>
<comment type="subcellular location">
    <subcellularLocation>
        <location evidence="1">Membrane</location>
        <topology evidence="1">Multi-pass membrane protein</topology>
    </subcellularLocation>
</comment>
<keyword evidence="4" id="KW-0460">Magnesium</keyword>
<dbReference type="Proteomes" id="UP000626109">
    <property type="component" value="Unassembled WGS sequence"/>
</dbReference>
<sequence length="543" mass="59091">MVRAAAGSWPRDRRLFQWLVVSSGIAACSLFVGSGALTLFVALNSSSGVSPLGVNSYGVLRRRPLLAPHPRGHSFQAQDVWGALVERSKKRVVCLAQDEQELADMAKFGCDDSGCMVDDDDDDDEEVEDAGSSAAIPWETFGNFLDQWLPEEVTAQPTQRRGELLEDPSAEFASLEPSEVRRYLTRPSAFTYEIMQVTSEGKIRTLTMAREALLRETNLKPRDLRAVAVQPVPGFDAGPVLASRSGTLLLGVGGVRALIQEDRAFLFVFGKSSRDRSRFLRVLENQRRAAVELELEAGGGLSGLSGAGGGSFFKVPFRMLVVESALLALSRRLDSRLLQIRNVTAPKLRAPPILREADLEEVRQLRRSLVRCASQASAVYSALLSRLDSEEAASSAQAGGLPGLRQSFAQGLAQGFRQTLQASGDSMARNEWEAVFEVYLQAFSEISRECASLLQDIEDFEGSASLALQARRLRVEQFELSLVITSVSIGAGGLVPAAMGMNLLTGFETSEAAFKFTLLTTLSVILLLYFSIRLAASKQGFLL</sequence>
<evidence type="ECO:0000313" key="10">
    <source>
        <dbReference type="EMBL" id="CAE8617344.1"/>
    </source>
</evidence>
<dbReference type="GO" id="GO:0015095">
    <property type="term" value="F:magnesium ion transmembrane transporter activity"/>
    <property type="evidence" value="ECO:0007669"/>
    <property type="project" value="TreeGrafter"/>
</dbReference>
<dbReference type="Proteomes" id="UP000654075">
    <property type="component" value="Unassembled WGS sequence"/>
</dbReference>
<evidence type="ECO:0000256" key="4">
    <source>
        <dbReference type="ARBA" id="ARBA00022842"/>
    </source>
</evidence>
<evidence type="ECO:0000256" key="1">
    <source>
        <dbReference type="ARBA" id="ARBA00004141"/>
    </source>
</evidence>
<dbReference type="PANTHER" id="PTHR13890">
    <property type="entry name" value="RNA SPLICING PROTEIN MRS2, MITOCHONDRIAL"/>
    <property type="match status" value="1"/>
</dbReference>
<protein>
    <recommendedName>
        <fullName evidence="13">Magnesium transporter</fullName>
    </recommendedName>
</protein>
<proteinExistence type="predicted"/>
<dbReference type="Gene3D" id="1.20.58.340">
    <property type="entry name" value="Magnesium transport protein CorA, transmembrane region"/>
    <property type="match status" value="1"/>
</dbReference>
<keyword evidence="8 9" id="KW-0472">Membrane</keyword>
<dbReference type="OrthoDB" id="10251508at2759"/>
<keyword evidence="2" id="KW-0813">Transport</keyword>
<keyword evidence="7" id="KW-0406">Ion transport</keyword>
<evidence type="ECO:0008006" key="13">
    <source>
        <dbReference type="Google" id="ProtNLM"/>
    </source>
</evidence>
<accession>A0A813FYC7</accession>
<evidence type="ECO:0000256" key="7">
    <source>
        <dbReference type="ARBA" id="ARBA00023065"/>
    </source>
</evidence>
<organism evidence="10 12">
    <name type="scientific">Polarella glacialis</name>
    <name type="common">Dinoflagellate</name>
    <dbReference type="NCBI Taxonomy" id="89957"/>
    <lineage>
        <taxon>Eukaryota</taxon>
        <taxon>Sar</taxon>
        <taxon>Alveolata</taxon>
        <taxon>Dinophyceae</taxon>
        <taxon>Suessiales</taxon>
        <taxon>Suessiaceae</taxon>
        <taxon>Polarella</taxon>
    </lineage>
</organism>
<keyword evidence="3 9" id="KW-0812">Transmembrane</keyword>
<dbReference type="AlphaFoldDB" id="A0A813FYC7"/>
<evidence type="ECO:0000256" key="2">
    <source>
        <dbReference type="ARBA" id="ARBA00022448"/>
    </source>
</evidence>
<evidence type="ECO:0000256" key="5">
    <source>
        <dbReference type="ARBA" id="ARBA00022946"/>
    </source>
</evidence>
<evidence type="ECO:0000256" key="6">
    <source>
        <dbReference type="ARBA" id="ARBA00022989"/>
    </source>
</evidence>
<comment type="caution">
    <text evidence="10">The sequence shown here is derived from an EMBL/GenBank/DDBJ whole genome shotgun (WGS) entry which is preliminary data.</text>
</comment>
<evidence type="ECO:0000256" key="8">
    <source>
        <dbReference type="ARBA" id="ARBA00023136"/>
    </source>
</evidence>
<dbReference type="Pfam" id="PF22099">
    <property type="entry name" value="MRS2-like"/>
    <property type="match status" value="1"/>
</dbReference>
<dbReference type="EMBL" id="CAJNNW010027393">
    <property type="protein sequence ID" value="CAE8691219.1"/>
    <property type="molecule type" value="Genomic_DNA"/>
</dbReference>
<feature type="transmembrane region" description="Helical" evidence="9">
    <location>
        <begin position="512"/>
        <end position="532"/>
    </location>
</feature>
<dbReference type="Gene3D" id="2.40.128.330">
    <property type="match status" value="1"/>
</dbReference>
<evidence type="ECO:0000313" key="12">
    <source>
        <dbReference type="Proteomes" id="UP000654075"/>
    </source>
</evidence>
<feature type="transmembrane region" description="Helical" evidence="9">
    <location>
        <begin position="15"/>
        <end position="43"/>
    </location>
</feature>
<evidence type="ECO:0000313" key="11">
    <source>
        <dbReference type="EMBL" id="CAE8691219.1"/>
    </source>
</evidence>
<reference evidence="10" key="1">
    <citation type="submission" date="2021-02" db="EMBL/GenBank/DDBJ databases">
        <authorList>
            <person name="Dougan E. K."/>
            <person name="Rhodes N."/>
            <person name="Thang M."/>
            <person name="Chan C."/>
        </authorList>
    </citation>
    <scope>NUCLEOTIDE SEQUENCE</scope>
</reference>
<name>A0A813FYC7_POLGL</name>
<keyword evidence="12" id="KW-1185">Reference proteome</keyword>
<dbReference type="InterPro" id="IPR039204">
    <property type="entry name" value="MRS2-like"/>
</dbReference>
<dbReference type="PANTHER" id="PTHR13890:SF0">
    <property type="entry name" value="MAGNESIUM TRANSPORTER MRS2 HOMOLOG, MITOCHONDRIAL"/>
    <property type="match status" value="1"/>
</dbReference>
<dbReference type="EMBL" id="CAJNNV010026136">
    <property type="protein sequence ID" value="CAE8617344.1"/>
    <property type="molecule type" value="Genomic_DNA"/>
</dbReference>
<gene>
    <name evidence="10" type="ORF">PGLA1383_LOCUS35006</name>
    <name evidence="11" type="ORF">PGLA2088_LOCUS27298</name>
</gene>
<dbReference type="GO" id="GO:0016020">
    <property type="term" value="C:membrane"/>
    <property type="evidence" value="ECO:0007669"/>
    <property type="project" value="UniProtKB-SubCell"/>
</dbReference>
<feature type="transmembrane region" description="Helical" evidence="9">
    <location>
        <begin position="480"/>
        <end position="500"/>
    </location>
</feature>
<evidence type="ECO:0000256" key="9">
    <source>
        <dbReference type="SAM" id="Phobius"/>
    </source>
</evidence>
<keyword evidence="6 9" id="KW-1133">Transmembrane helix</keyword>
<evidence type="ECO:0000256" key="3">
    <source>
        <dbReference type="ARBA" id="ARBA00022692"/>
    </source>
</evidence>
<keyword evidence="5" id="KW-0809">Transit peptide</keyword>